<dbReference type="STRING" id="648782.SAMN04488554_1870"/>
<dbReference type="RefSeq" id="WP_245708744.1">
    <property type="nucleotide sequence ID" value="NZ_FNTX01000001.1"/>
</dbReference>
<keyword evidence="1 3" id="KW-0413">Isomerase</keyword>
<accession>A0A1H5H6K4</accession>
<dbReference type="InterPro" id="IPR036237">
    <property type="entry name" value="Xyl_isomerase-like_sf"/>
</dbReference>
<dbReference type="GO" id="GO:0008903">
    <property type="term" value="F:hydroxypyruvate isomerase activity"/>
    <property type="evidence" value="ECO:0007669"/>
    <property type="project" value="TreeGrafter"/>
</dbReference>
<evidence type="ECO:0000256" key="3">
    <source>
        <dbReference type="PIRNR" id="PIRNR006241"/>
    </source>
</evidence>
<dbReference type="SUPFAM" id="SSF51658">
    <property type="entry name" value="Xylose isomerase-like"/>
    <property type="match status" value="1"/>
</dbReference>
<dbReference type="PIRSF" id="PIRSF006241">
    <property type="entry name" value="HyI"/>
    <property type="match status" value="1"/>
</dbReference>
<feature type="active site" description="Proton donor/acceptor" evidence="4">
    <location>
        <position position="252"/>
    </location>
</feature>
<dbReference type="PANTHER" id="PTHR43489">
    <property type="entry name" value="ISOMERASE"/>
    <property type="match status" value="1"/>
</dbReference>
<feature type="domain" description="Xylose isomerase-like TIM barrel" evidence="5">
    <location>
        <begin position="26"/>
        <end position="266"/>
    </location>
</feature>
<organism evidence="6 7">
    <name type="scientific">Ruania alba</name>
    <dbReference type="NCBI Taxonomy" id="648782"/>
    <lineage>
        <taxon>Bacteria</taxon>
        <taxon>Bacillati</taxon>
        <taxon>Actinomycetota</taxon>
        <taxon>Actinomycetes</taxon>
        <taxon>Micrococcales</taxon>
        <taxon>Ruaniaceae</taxon>
        <taxon>Ruania</taxon>
    </lineage>
</organism>
<evidence type="ECO:0000259" key="5">
    <source>
        <dbReference type="Pfam" id="PF01261"/>
    </source>
</evidence>
<keyword evidence="7" id="KW-1185">Reference proteome</keyword>
<gene>
    <name evidence="6" type="ORF">SAMN04488554_1870</name>
</gene>
<keyword evidence="6" id="KW-0670">Pyruvate</keyword>
<evidence type="ECO:0000313" key="7">
    <source>
        <dbReference type="Proteomes" id="UP000199220"/>
    </source>
</evidence>
<comment type="similarity">
    <text evidence="3">Belongs to the hyi family.</text>
</comment>
<proteinExistence type="inferred from homology"/>
<evidence type="ECO:0000256" key="1">
    <source>
        <dbReference type="ARBA" id="ARBA00023235"/>
    </source>
</evidence>
<feature type="active site" description="Proton donor/acceptor" evidence="4">
    <location>
        <position position="153"/>
    </location>
</feature>
<protein>
    <submittedName>
        <fullName evidence="6">Hydroxypyruvate isomerase</fullName>
    </submittedName>
</protein>
<dbReference type="PANTHER" id="PTHR43489:SF6">
    <property type="entry name" value="HYDROXYPYRUVATE ISOMERASE-RELATED"/>
    <property type="match status" value="1"/>
</dbReference>
<name>A0A1H5H6K4_9MICO</name>
<sequence length="271" mass="28801">MHDDTFTYSANISVMFTEHPLLDRPRAAAAAGFDDIEMWWPFEQPVVENAQLRELAAAISQAGVALRGLNFYAGDMPGGERGVASIPDRAAELRANTAALLELAEATGCRSFNLLYGQRDARFSQAEQDSAALASLQRAATAVASIGGTVLLEPLAKGHNGDYPLTDPEQVVDLLRGPLAHLPNVKLLFDLFHLGSNGFDIVGGVPGLIQWIGHVQVADSPGRGEPGTGTLPIVASLDSLANAGYEGLIACEYRPTVRTEDSLTWIDGHAA</sequence>
<dbReference type="InterPro" id="IPR050417">
    <property type="entry name" value="Sugar_Epim/Isomerase"/>
</dbReference>
<dbReference type="Proteomes" id="UP000199220">
    <property type="component" value="Unassembled WGS sequence"/>
</dbReference>
<dbReference type="EMBL" id="FNTX01000001">
    <property type="protein sequence ID" value="SEE23569.1"/>
    <property type="molecule type" value="Genomic_DNA"/>
</dbReference>
<dbReference type="GO" id="GO:0046487">
    <property type="term" value="P:glyoxylate metabolic process"/>
    <property type="evidence" value="ECO:0007669"/>
    <property type="project" value="TreeGrafter"/>
</dbReference>
<dbReference type="InterPro" id="IPR013022">
    <property type="entry name" value="Xyl_isomerase-like_TIM-brl"/>
</dbReference>
<reference evidence="7" key="1">
    <citation type="submission" date="2016-10" db="EMBL/GenBank/DDBJ databases">
        <authorList>
            <person name="Varghese N."/>
            <person name="Submissions S."/>
        </authorList>
    </citation>
    <scope>NUCLEOTIDE SEQUENCE [LARGE SCALE GENOMIC DNA]</scope>
    <source>
        <strain evidence="7">DSM 21368</strain>
    </source>
</reference>
<dbReference type="InterPro" id="IPR026040">
    <property type="entry name" value="HyI-like"/>
</dbReference>
<dbReference type="Gene3D" id="3.20.20.150">
    <property type="entry name" value="Divalent-metal-dependent TIM barrel enzymes"/>
    <property type="match status" value="1"/>
</dbReference>
<dbReference type="Pfam" id="PF01261">
    <property type="entry name" value="AP_endonuc_2"/>
    <property type="match status" value="1"/>
</dbReference>
<evidence type="ECO:0000256" key="2">
    <source>
        <dbReference type="ARBA" id="ARBA00023277"/>
    </source>
</evidence>
<evidence type="ECO:0000256" key="4">
    <source>
        <dbReference type="PIRSR" id="PIRSR006241-50"/>
    </source>
</evidence>
<dbReference type="AlphaFoldDB" id="A0A1H5H6K4"/>
<keyword evidence="2" id="KW-0119">Carbohydrate metabolism</keyword>
<evidence type="ECO:0000313" key="6">
    <source>
        <dbReference type="EMBL" id="SEE23569.1"/>
    </source>
</evidence>